<name>A0A8H4M8P2_9EURO</name>
<dbReference type="AlphaFoldDB" id="A0A8H4M8P2"/>
<comment type="caution">
    <text evidence="2">The sequence shown here is derived from an EMBL/GenBank/DDBJ whole genome shotgun (WGS) entry which is preliminary data.</text>
</comment>
<protein>
    <recommendedName>
        <fullName evidence="1">Hemerythrin-like domain-containing protein</fullName>
    </recommendedName>
</protein>
<dbReference type="Proteomes" id="UP000653565">
    <property type="component" value="Unassembled WGS sequence"/>
</dbReference>
<dbReference type="EMBL" id="JAAAPX010000062">
    <property type="protein sequence ID" value="KAF4235176.1"/>
    <property type="molecule type" value="Genomic_DNA"/>
</dbReference>
<proteinExistence type="predicted"/>
<evidence type="ECO:0000259" key="1">
    <source>
        <dbReference type="Pfam" id="PF01814"/>
    </source>
</evidence>
<reference evidence="2" key="2">
    <citation type="submission" date="2020-04" db="EMBL/GenBank/DDBJ databases">
        <authorList>
            <person name="Santos R.A.C."/>
            <person name="Steenwyk J.L."/>
            <person name="Rivero-Menendez O."/>
            <person name="Mead M.E."/>
            <person name="Silva L.P."/>
            <person name="Bastos R.W."/>
            <person name="Alastruey-Izquierdo A."/>
            <person name="Goldman G.H."/>
            <person name="Rokas A."/>
        </authorList>
    </citation>
    <scope>NUCLEOTIDE SEQUENCE</scope>
    <source>
        <strain evidence="2">CNM-CM6805</strain>
    </source>
</reference>
<dbReference type="OrthoDB" id="9983919at2759"/>
<dbReference type="PANTHER" id="PTHR35585">
    <property type="entry name" value="HHE DOMAIN PROTEIN (AFU_ORTHOLOGUE AFUA_4G00730)"/>
    <property type="match status" value="1"/>
</dbReference>
<sequence>MARLMDAIKKDHRELEEYYNIIVSSGDTDEQIRFQNKFTWELARHAIGEELVVYPALEKYLPGGTETADKDREEHQTVRAQSATLSSILTQTLQIKEKLQKFQDMHPSDASFMPILKSMMVDLEKHIEEEETIDFVKLEDAITPKESESLSKSFSRTKMFVPTRSHPNTPNKPPFETVVGLLAAPIDHLADMFRKWPDDVINPNPSSE</sequence>
<dbReference type="Pfam" id="PF01814">
    <property type="entry name" value="Hemerythrin"/>
    <property type="match status" value="1"/>
</dbReference>
<dbReference type="PANTHER" id="PTHR35585:SF1">
    <property type="entry name" value="HHE DOMAIN PROTEIN (AFU_ORTHOLOGUE AFUA_4G00730)"/>
    <property type="match status" value="1"/>
</dbReference>
<gene>
    <name evidence="2" type="ORF">CNMCM6805_008246</name>
</gene>
<evidence type="ECO:0000313" key="2">
    <source>
        <dbReference type="EMBL" id="KAF4235176.1"/>
    </source>
</evidence>
<organism evidence="2 3">
    <name type="scientific">Aspergillus fumigatiaffinis</name>
    <dbReference type="NCBI Taxonomy" id="340414"/>
    <lineage>
        <taxon>Eukaryota</taxon>
        <taxon>Fungi</taxon>
        <taxon>Dikarya</taxon>
        <taxon>Ascomycota</taxon>
        <taxon>Pezizomycotina</taxon>
        <taxon>Eurotiomycetes</taxon>
        <taxon>Eurotiomycetidae</taxon>
        <taxon>Eurotiales</taxon>
        <taxon>Aspergillaceae</taxon>
        <taxon>Aspergillus</taxon>
        <taxon>Aspergillus subgen. Fumigati</taxon>
    </lineage>
</organism>
<dbReference type="Gene3D" id="1.20.120.520">
    <property type="entry name" value="nmb1532 protein domain like"/>
    <property type="match status" value="1"/>
</dbReference>
<accession>A0A8H4M8P2</accession>
<dbReference type="InterPro" id="IPR012312">
    <property type="entry name" value="Hemerythrin-like"/>
</dbReference>
<evidence type="ECO:0000313" key="3">
    <source>
        <dbReference type="Proteomes" id="UP000653565"/>
    </source>
</evidence>
<feature type="domain" description="Hemerythrin-like" evidence="1">
    <location>
        <begin position="6"/>
        <end position="135"/>
    </location>
</feature>
<reference evidence="2" key="1">
    <citation type="journal article" date="2020" name="bioRxiv">
        <title>Genomic and phenotypic heterogeneity of clinical isolates of the human pathogens Aspergillus fumigatus, Aspergillus lentulus and Aspergillus fumigatiaffinis.</title>
        <authorList>
            <person name="dos Santos R.A.C."/>
            <person name="Steenwyk J.L."/>
            <person name="Rivero-Menendez O."/>
            <person name="Mead M.E."/>
            <person name="Silva L.P."/>
            <person name="Bastos R.W."/>
            <person name="Alastruey-Izquierdo A."/>
            <person name="Goldman G.H."/>
            <person name="Rokas A."/>
        </authorList>
    </citation>
    <scope>NUCLEOTIDE SEQUENCE</scope>
    <source>
        <strain evidence="2">CNM-CM6805</strain>
    </source>
</reference>
<keyword evidence="3" id="KW-1185">Reference proteome</keyword>